<dbReference type="KEGG" id="noa:BKM31_45450"/>
<keyword evidence="2" id="KW-1185">Reference proteome</keyword>
<dbReference type="EMBL" id="CP017717">
    <property type="protein sequence ID" value="AQZ67757.1"/>
    <property type="molecule type" value="Genomic_DNA"/>
</dbReference>
<evidence type="ECO:0000313" key="2">
    <source>
        <dbReference type="Proteomes" id="UP000190797"/>
    </source>
</evidence>
<protein>
    <submittedName>
        <fullName evidence="1">Uncharacterized protein</fullName>
    </submittedName>
</protein>
<dbReference type="AlphaFoldDB" id="A0A1V0AC33"/>
<name>A0A1V0AC33_9ACTN</name>
<accession>A0A1V0AC33</accession>
<reference evidence="2" key="1">
    <citation type="journal article" date="2017" name="Med. Chem. Commun.">
        <title>Nonomuraea sp. ATCC 55076 harbours the largest actinomycete chromosome to date and the kistamicin biosynthetic gene cluster.</title>
        <authorList>
            <person name="Nazari B."/>
            <person name="Forneris C.C."/>
            <person name="Gibson M.I."/>
            <person name="Moon K."/>
            <person name="Schramma K.R."/>
            <person name="Seyedsayamdost M.R."/>
        </authorList>
    </citation>
    <scope>NUCLEOTIDE SEQUENCE [LARGE SCALE GENOMIC DNA]</scope>
    <source>
        <strain evidence="2">ATCC 55076</strain>
    </source>
</reference>
<sequence length="95" mass="11201">MEIITDCTSPHVEEAQEGHMQLVWHERPMRDQRARVMAWTCPCRMTSCELCRLGGQSHIRRILNTDDGEVIHETYQWSYRKTDEVWKALLEGDVV</sequence>
<organism evidence="1 2">
    <name type="scientific">[Actinomadura] parvosata subsp. kistnae</name>
    <dbReference type="NCBI Taxonomy" id="1909395"/>
    <lineage>
        <taxon>Bacteria</taxon>
        <taxon>Bacillati</taxon>
        <taxon>Actinomycetota</taxon>
        <taxon>Actinomycetes</taxon>
        <taxon>Streptosporangiales</taxon>
        <taxon>Streptosporangiaceae</taxon>
        <taxon>Nonomuraea</taxon>
    </lineage>
</organism>
<proteinExistence type="predicted"/>
<dbReference type="Proteomes" id="UP000190797">
    <property type="component" value="Chromosome"/>
</dbReference>
<gene>
    <name evidence="1" type="ORF">BKM31_45450</name>
</gene>
<evidence type="ECO:0000313" key="1">
    <source>
        <dbReference type="EMBL" id="AQZ67757.1"/>
    </source>
</evidence>